<dbReference type="Proteomes" id="UP001647509">
    <property type="component" value="Unassembled WGS sequence"/>
</dbReference>
<sequence length="465" mass="50053">MIYKLIKKQPKSSFALLFMFLGLMSCYDDGHEPFEPPTGNINGIQPNTQFTTSLDASNNLSVIFRSYATDAVSYLWDFGDGNTSTDANPNYTYADGGLYDVKLTTISSDGLTAVDSTQVGPVSVGFDFSVVDSEVTFNNMTSGAMELTWDYGDGNSVSWDSATGTEQDPEFSPVHIYASTGPFQATLTVTNFVGDDISVTKNIDNLVLSTVPDFTFNVNKLTVDFTDASLLAVSHLWDFGDGNTSTALNPSHTYAVDGSYDVTLTTTNASGVSKSKTQIVPVGGIQATVAAVIENGDIDGLTGHKDDNNDAWEVDPPNTLKDGSASPYTWANAGLKALGKKAAGITTSSNGGLYALKFSDDERRAYQPFAVEVGVEYTISMWVRTETPDDFTIYMLNNEVQDESDLAGNSDEVFVVSGNANTYTEYTFTFIPTTTTAVFYAVPFSGVDGSSEVYLDDIKIETPGF</sequence>
<dbReference type="EMBL" id="JAHKPD010000008">
    <property type="protein sequence ID" value="MBU2949952.1"/>
    <property type="molecule type" value="Genomic_DNA"/>
</dbReference>
<gene>
    <name evidence="1" type="ORF">KO493_04490</name>
</gene>
<reference evidence="1" key="1">
    <citation type="submission" date="2021-05" db="EMBL/GenBank/DDBJ databases">
        <title>Draft genomes of bacteria isolated from model marine particles.</title>
        <authorList>
            <person name="Datta M.S."/>
            <person name="Schwartzman J.A."/>
            <person name="Enke T.N."/>
            <person name="Saavedra J."/>
            <person name="Cermak N."/>
            <person name="Cordero O.X."/>
        </authorList>
    </citation>
    <scope>NUCLEOTIDE SEQUENCE</scope>
    <source>
        <strain evidence="1">I2M19</strain>
    </source>
</reference>
<evidence type="ECO:0000313" key="2">
    <source>
        <dbReference type="Proteomes" id="UP001647509"/>
    </source>
</evidence>
<proteinExistence type="predicted"/>
<evidence type="ECO:0000313" key="1">
    <source>
        <dbReference type="EMBL" id="MBU2949952.1"/>
    </source>
</evidence>
<comment type="caution">
    <text evidence="1">The sequence shown here is derived from an EMBL/GenBank/DDBJ whole genome shotgun (WGS) entry which is preliminary data.</text>
</comment>
<protein>
    <submittedName>
        <fullName evidence="1">PKD domain-containing protein</fullName>
    </submittedName>
</protein>
<keyword evidence="2" id="KW-1185">Reference proteome</keyword>
<organism evidence="1 2">
    <name type="scientific">Pseudotamlana agarivorans</name>
    <dbReference type="NCBI Taxonomy" id="481183"/>
    <lineage>
        <taxon>Bacteria</taxon>
        <taxon>Pseudomonadati</taxon>
        <taxon>Bacteroidota</taxon>
        <taxon>Flavobacteriia</taxon>
        <taxon>Flavobacteriales</taxon>
        <taxon>Flavobacteriaceae</taxon>
        <taxon>Pseudotamlana</taxon>
    </lineage>
</organism>
<accession>A0ACC5U6L5</accession>
<name>A0ACC5U6L5_9FLAO</name>